<name>A0A0A8Y119_ARUDO</name>
<accession>A0A0A8Y119</accession>
<reference evidence="1" key="2">
    <citation type="journal article" date="2015" name="Data Brief">
        <title>Shoot transcriptome of the giant reed, Arundo donax.</title>
        <authorList>
            <person name="Barrero R.A."/>
            <person name="Guerrero F.D."/>
            <person name="Moolhuijzen P."/>
            <person name="Goolsby J.A."/>
            <person name="Tidwell J."/>
            <person name="Bellgard S.E."/>
            <person name="Bellgard M.I."/>
        </authorList>
    </citation>
    <scope>NUCLEOTIDE SEQUENCE</scope>
    <source>
        <tissue evidence="1">Shoot tissue taken approximately 20 cm above the soil surface</tissue>
    </source>
</reference>
<sequence>MEQDQSNHSNCASTTRHNIIASINLLHMAKALNCRHSAAETTKSRVAPNDKQTN</sequence>
<dbReference type="AlphaFoldDB" id="A0A0A8Y119"/>
<evidence type="ECO:0000313" key="1">
    <source>
        <dbReference type="EMBL" id="JAD18670.1"/>
    </source>
</evidence>
<dbReference type="EMBL" id="GBRH01279225">
    <property type="protein sequence ID" value="JAD18670.1"/>
    <property type="molecule type" value="Transcribed_RNA"/>
</dbReference>
<reference evidence="1" key="1">
    <citation type="submission" date="2014-09" db="EMBL/GenBank/DDBJ databases">
        <authorList>
            <person name="Magalhaes I.L.F."/>
            <person name="Oliveira U."/>
            <person name="Santos F.R."/>
            <person name="Vidigal T.H.D.A."/>
            <person name="Brescovit A.D."/>
            <person name="Santos A.J."/>
        </authorList>
    </citation>
    <scope>NUCLEOTIDE SEQUENCE</scope>
    <source>
        <tissue evidence="1">Shoot tissue taken approximately 20 cm above the soil surface</tissue>
    </source>
</reference>
<protein>
    <submittedName>
        <fullName evidence="1">Uncharacterized protein</fullName>
    </submittedName>
</protein>
<organism evidence="1">
    <name type="scientific">Arundo donax</name>
    <name type="common">Giant reed</name>
    <name type="synonym">Donax arundinaceus</name>
    <dbReference type="NCBI Taxonomy" id="35708"/>
    <lineage>
        <taxon>Eukaryota</taxon>
        <taxon>Viridiplantae</taxon>
        <taxon>Streptophyta</taxon>
        <taxon>Embryophyta</taxon>
        <taxon>Tracheophyta</taxon>
        <taxon>Spermatophyta</taxon>
        <taxon>Magnoliopsida</taxon>
        <taxon>Liliopsida</taxon>
        <taxon>Poales</taxon>
        <taxon>Poaceae</taxon>
        <taxon>PACMAD clade</taxon>
        <taxon>Arundinoideae</taxon>
        <taxon>Arundineae</taxon>
        <taxon>Arundo</taxon>
    </lineage>
</organism>
<proteinExistence type="predicted"/>